<evidence type="ECO:0000259" key="1">
    <source>
        <dbReference type="PROSITE" id="PS51186"/>
    </source>
</evidence>
<feature type="domain" description="N-acetyltransferase" evidence="1">
    <location>
        <begin position="28"/>
        <end position="171"/>
    </location>
</feature>
<dbReference type="CDD" id="cd04301">
    <property type="entry name" value="NAT_SF"/>
    <property type="match status" value="1"/>
</dbReference>
<dbReference type="PANTHER" id="PTHR39173">
    <property type="entry name" value="ACETYLTRANSFERASE"/>
    <property type="match status" value="1"/>
</dbReference>
<dbReference type="GO" id="GO:0016747">
    <property type="term" value="F:acyltransferase activity, transferring groups other than amino-acyl groups"/>
    <property type="evidence" value="ECO:0007669"/>
    <property type="project" value="InterPro"/>
</dbReference>
<organism evidence="2 3">
    <name type="scientific">Sporolactobacillus laevolacticus DSM 442</name>
    <dbReference type="NCBI Taxonomy" id="1395513"/>
    <lineage>
        <taxon>Bacteria</taxon>
        <taxon>Bacillati</taxon>
        <taxon>Bacillota</taxon>
        <taxon>Bacilli</taxon>
        <taxon>Bacillales</taxon>
        <taxon>Sporolactobacillaceae</taxon>
        <taxon>Sporolactobacillus</taxon>
    </lineage>
</organism>
<dbReference type="RefSeq" id="WP_023508412.1">
    <property type="nucleotide sequence ID" value="NZ_AWTC01000001.1"/>
</dbReference>
<dbReference type="InterPro" id="IPR000182">
    <property type="entry name" value="GNAT_dom"/>
</dbReference>
<keyword evidence="3" id="KW-1185">Reference proteome</keyword>
<accession>V6J2C1</accession>
<dbReference type="eggNOG" id="COG3981">
    <property type="taxonomic scope" value="Bacteria"/>
</dbReference>
<evidence type="ECO:0000313" key="2">
    <source>
        <dbReference type="EMBL" id="EST13301.1"/>
    </source>
</evidence>
<reference evidence="2 3" key="1">
    <citation type="journal article" date="2013" name="Genome Announc.">
        <title>Genome Sequence of Sporolactobacillus laevolacticus DSM442, an Efficient Polymer-Grade D-Lactate Producer from Agricultural Waste Cottonseed as a Nitrogen Source.</title>
        <authorList>
            <person name="Wang H."/>
            <person name="Wang L."/>
            <person name="Ju J."/>
            <person name="Yu B."/>
            <person name="Ma Y."/>
        </authorList>
    </citation>
    <scope>NUCLEOTIDE SEQUENCE [LARGE SCALE GENOMIC DNA]</scope>
    <source>
        <strain evidence="2 3">DSM 442</strain>
    </source>
</reference>
<dbReference type="InterPro" id="IPR016181">
    <property type="entry name" value="Acyl_CoA_acyltransferase"/>
</dbReference>
<comment type="caution">
    <text evidence="2">The sequence shown here is derived from an EMBL/GenBank/DDBJ whole genome shotgun (WGS) entry which is preliminary data.</text>
</comment>
<dbReference type="PATRIC" id="fig|1395513.3.peg.87"/>
<keyword evidence="2" id="KW-0808">Transferase</keyword>
<dbReference type="Gene3D" id="3.40.630.30">
    <property type="match status" value="1"/>
</dbReference>
<dbReference type="PROSITE" id="PS51186">
    <property type="entry name" value="GNAT"/>
    <property type="match status" value="1"/>
</dbReference>
<dbReference type="AlphaFoldDB" id="V6J2C1"/>
<gene>
    <name evidence="2" type="ORF">P343_00430</name>
</gene>
<dbReference type="OrthoDB" id="9797989at2"/>
<dbReference type="EMBL" id="AWTC01000001">
    <property type="protein sequence ID" value="EST13301.1"/>
    <property type="molecule type" value="Genomic_DNA"/>
</dbReference>
<dbReference type="SUPFAM" id="SSF55729">
    <property type="entry name" value="Acyl-CoA N-acyltransferases (Nat)"/>
    <property type="match status" value="1"/>
</dbReference>
<sequence length="171" mass="19581">MYQLVEPTLDLENNFIDYISEWEKAGDRIVPSATNRCGKAFSELIREWCIDKTNAPYKKGFVPASLYFLIDEHKKILGAIQVRHELNESLLDYGGHIGYGIRPSERRKGLATKMLAMALEKARVLGIQRVLITCDKNNRGSARTIMNNGGVLENEIAHEDRITQRYWIQLD</sequence>
<dbReference type="PANTHER" id="PTHR39173:SF1">
    <property type="entry name" value="ACETYLTRANSFERASE"/>
    <property type="match status" value="1"/>
</dbReference>
<dbReference type="STRING" id="1395513.P343_00430"/>
<protein>
    <submittedName>
        <fullName evidence="2">GNAT family acetyltransferase</fullName>
    </submittedName>
</protein>
<dbReference type="Pfam" id="PF13302">
    <property type="entry name" value="Acetyltransf_3"/>
    <property type="match status" value="1"/>
</dbReference>
<proteinExistence type="predicted"/>
<evidence type="ECO:0000313" key="3">
    <source>
        <dbReference type="Proteomes" id="UP000018296"/>
    </source>
</evidence>
<dbReference type="Proteomes" id="UP000018296">
    <property type="component" value="Unassembled WGS sequence"/>
</dbReference>
<name>V6J2C1_9BACL</name>